<evidence type="ECO:0000256" key="6">
    <source>
        <dbReference type="ARBA" id="ARBA00022792"/>
    </source>
</evidence>
<proteinExistence type="inferred from homology"/>
<evidence type="ECO:0000256" key="5">
    <source>
        <dbReference type="ARBA" id="ARBA00022729"/>
    </source>
</evidence>
<evidence type="ECO:0000256" key="11">
    <source>
        <dbReference type="ARBA" id="ARBA00034713"/>
    </source>
</evidence>
<sequence length="138" mass="15618">MSTTTGRVFAGLMRASFSRGIFVRNAPPTAGVDSVRHLARSSQTYAESKDGGDEVNNKPLKFSTSKASHRTWKVDRSMGSQFERPWWKVLPVSLFLIGFLLWCALRGETDIDVQLKKHLYERLPGLLSDEVEEEEDDK</sequence>
<dbReference type="Pfam" id="PF15013">
    <property type="entry name" value="CCSMST1"/>
    <property type="match status" value="1"/>
</dbReference>
<evidence type="ECO:0000256" key="9">
    <source>
        <dbReference type="ARBA" id="ARBA00023128"/>
    </source>
</evidence>
<evidence type="ECO:0000256" key="8">
    <source>
        <dbReference type="ARBA" id="ARBA00022989"/>
    </source>
</evidence>
<keyword evidence="9" id="KW-0496">Mitochondrion</keyword>
<comment type="subcellular location">
    <subcellularLocation>
        <location evidence="1">Mitochondrion inner membrane</location>
        <topology evidence="1">Single-pass membrane protein</topology>
    </subcellularLocation>
</comment>
<protein>
    <submittedName>
        <fullName evidence="12">Uncharacterized protein</fullName>
    </submittedName>
</protein>
<dbReference type="InterPro" id="IPR023248">
    <property type="entry name" value="UQCC4_vert"/>
</dbReference>
<keyword evidence="7" id="KW-0249">Electron transport</keyword>
<evidence type="ECO:0000256" key="4">
    <source>
        <dbReference type="ARBA" id="ARBA00022692"/>
    </source>
</evidence>
<dbReference type="AlphaFoldDB" id="A0AAW1F7S4"/>
<keyword evidence="6" id="KW-0999">Mitochondrion inner membrane</keyword>
<dbReference type="PRINTS" id="PR02042">
    <property type="entry name" value="CCSMST1"/>
</dbReference>
<dbReference type="GO" id="GO:0005743">
    <property type="term" value="C:mitochondrial inner membrane"/>
    <property type="evidence" value="ECO:0007669"/>
    <property type="project" value="UniProtKB-SubCell"/>
</dbReference>
<accession>A0AAW1F7S4</accession>
<comment type="similarity">
    <text evidence="11">Belongs to the UQCC4 family.</text>
</comment>
<reference evidence="12 13" key="1">
    <citation type="journal article" date="2024" name="Genome Biol. Evol.">
        <title>Chromosome-level genome assembly of the viviparous eelpout Zoarces viviparus.</title>
        <authorList>
            <person name="Fuhrmann N."/>
            <person name="Brasseur M.V."/>
            <person name="Bakowski C.E."/>
            <person name="Podsiadlowski L."/>
            <person name="Prost S."/>
            <person name="Krehenwinkel H."/>
            <person name="Mayer C."/>
        </authorList>
    </citation>
    <scope>NUCLEOTIDE SEQUENCE [LARGE SCALE GENOMIC DNA]</scope>
    <source>
        <strain evidence="12">NO-MEL_2022_Ind0_liver</strain>
    </source>
</reference>
<keyword evidence="5" id="KW-0732">Signal</keyword>
<dbReference type="EMBL" id="JBCEZU010000100">
    <property type="protein sequence ID" value="KAK9530546.1"/>
    <property type="molecule type" value="Genomic_DNA"/>
</dbReference>
<keyword evidence="2" id="KW-0813">Transport</keyword>
<evidence type="ECO:0000256" key="10">
    <source>
        <dbReference type="ARBA" id="ARBA00023136"/>
    </source>
</evidence>
<evidence type="ECO:0000256" key="1">
    <source>
        <dbReference type="ARBA" id="ARBA00004434"/>
    </source>
</evidence>
<name>A0AAW1F7S4_ZOAVI</name>
<comment type="caution">
    <text evidence="12">The sequence shown here is derived from an EMBL/GenBank/DDBJ whole genome shotgun (WGS) entry which is preliminary data.</text>
</comment>
<dbReference type="PANTHER" id="PTHR35268:SF1">
    <property type="entry name" value="UBIQUINOL-CYTOCHROME-C REDUCTASE COMPLEX ASSEMBLY FACTOR 4"/>
    <property type="match status" value="1"/>
</dbReference>
<evidence type="ECO:0000313" key="13">
    <source>
        <dbReference type="Proteomes" id="UP001488805"/>
    </source>
</evidence>
<evidence type="ECO:0000256" key="3">
    <source>
        <dbReference type="ARBA" id="ARBA00022660"/>
    </source>
</evidence>
<keyword evidence="8" id="KW-1133">Transmembrane helix</keyword>
<dbReference type="PANTHER" id="PTHR35268">
    <property type="entry name" value="PROTEIN CCSMST1"/>
    <property type="match status" value="1"/>
</dbReference>
<keyword evidence="4" id="KW-0812">Transmembrane</keyword>
<keyword evidence="13" id="KW-1185">Reference proteome</keyword>
<gene>
    <name evidence="12" type="ORF">VZT92_012042</name>
</gene>
<evidence type="ECO:0000256" key="7">
    <source>
        <dbReference type="ARBA" id="ARBA00022982"/>
    </source>
</evidence>
<evidence type="ECO:0000313" key="12">
    <source>
        <dbReference type="EMBL" id="KAK9530546.1"/>
    </source>
</evidence>
<keyword evidence="3" id="KW-0679">Respiratory chain</keyword>
<dbReference type="InterPro" id="IPR029160">
    <property type="entry name" value="UQCC4"/>
</dbReference>
<dbReference type="Proteomes" id="UP001488805">
    <property type="component" value="Unassembled WGS sequence"/>
</dbReference>
<organism evidence="12 13">
    <name type="scientific">Zoarces viviparus</name>
    <name type="common">Viviparous eelpout</name>
    <name type="synonym">Blennius viviparus</name>
    <dbReference type="NCBI Taxonomy" id="48416"/>
    <lineage>
        <taxon>Eukaryota</taxon>
        <taxon>Metazoa</taxon>
        <taxon>Chordata</taxon>
        <taxon>Craniata</taxon>
        <taxon>Vertebrata</taxon>
        <taxon>Euteleostomi</taxon>
        <taxon>Actinopterygii</taxon>
        <taxon>Neopterygii</taxon>
        <taxon>Teleostei</taxon>
        <taxon>Neoteleostei</taxon>
        <taxon>Acanthomorphata</taxon>
        <taxon>Eupercaria</taxon>
        <taxon>Perciformes</taxon>
        <taxon>Cottioidei</taxon>
        <taxon>Zoarcales</taxon>
        <taxon>Zoarcidae</taxon>
        <taxon>Zoarcinae</taxon>
        <taxon>Zoarces</taxon>
    </lineage>
</organism>
<keyword evidence="10" id="KW-0472">Membrane</keyword>
<evidence type="ECO:0000256" key="2">
    <source>
        <dbReference type="ARBA" id="ARBA00022448"/>
    </source>
</evidence>